<sequence length="113" mass="13539">MIQSWTNYQLNRVNYVIVKNLLIYFSSSQSAKRKFLKKISLQTRAQTIYDCSRKQGHISVPNGQQWKKQNQCYTISTNAHERNYRMKSLGDSKVQITRSRNYKTEWHIFTRKT</sequence>
<evidence type="ECO:0000313" key="1">
    <source>
        <dbReference type="EMBL" id="ORC89947.1"/>
    </source>
</evidence>
<dbReference type="VEuPathDB" id="TriTrypDB:TM35_000102150"/>
<protein>
    <submittedName>
        <fullName evidence="1">Uncharacterized protein</fullName>
    </submittedName>
</protein>
<organism evidence="1 2">
    <name type="scientific">Trypanosoma theileri</name>
    <dbReference type="NCBI Taxonomy" id="67003"/>
    <lineage>
        <taxon>Eukaryota</taxon>
        <taxon>Discoba</taxon>
        <taxon>Euglenozoa</taxon>
        <taxon>Kinetoplastea</taxon>
        <taxon>Metakinetoplastina</taxon>
        <taxon>Trypanosomatida</taxon>
        <taxon>Trypanosomatidae</taxon>
        <taxon>Trypanosoma</taxon>
    </lineage>
</organism>
<name>A0A1X0NZ26_9TRYP</name>
<comment type="caution">
    <text evidence="1">The sequence shown here is derived from an EMBL/GenBank/DDBJ whole genome shotgun (WGS) entry which is preliminary data.</text>
</comment>
<reference evidence="1 2" key="1">
    <citation type="submission" date="2017-03" db="EMBL/GenBank/DDBJ databases">
        <title>An alternative strategy for trypanosome survival in the mammalian bloodstream revealed through genome and transcriptome analysis of the ubiquitous bovine parasite Trypanosoma (Megatrypanum) theileri.</title>
        <authorList>
            <person name="Kelly S."/>
            <person name="Ivens A."/>
            <person name="Mott A."/>
            <person name="O'Neill E."/>
            <person name="Emms D."/>
            <person name="Macleod O."/>
            <person name="Voorheis P."/>
            <person name="Matthews J."/>
            <person name="Matthews K."/>
            <person name="Carrington M."/>
        </authorList>
    </citation>
    <scope>NUCLEOTIDE SEQUENCE [LARGE SCALE GENOMIC DNA]</scope>
    <source>
        <strain evidence="1">Edinburgh</strain>
    </source>
</reference>
<evidence type="ECO:0000313" key="2">
    <source>
        <dbReference type="Proteomes" id="UP000192257"/>
    </source>
</evidence>
<gene>
    <name evidence="1" type="ORF">TM35_000102150</name>
</gene>
<dbReference type="Proteomes" id="UP000192257">
    <property type="component" value="Unassembled WGS sequence"/>
</dbReference>
<dbReference type="EMBL" id="NBCO01000010">
    <property type="protein sequence ID" value="ORC89947.1"/>
    <property type="molecule type" value="Genomic_DNA"/>
</dbReference>
<dbReference type="GeneID" id="39984486"/>
<dbReference type="RefSeq" id="XP_028884013.1">
    <property type="nucleotide sequence ID" value="XM_029024706.1"/>
</dbReference>
<proteinExistence type="predicted"/>
<accession>A0A1X0NZ26</accession>
<keyword evidence="2" id="KW-1185">Reference proteome</keyword>
<dbReference type="AlphaFoldDB" id="A0A1X0NZ26"/>